<reference evidence="1" key="1">
    <citation type="submission" date="2021-11" db="EMBL/GenBank/DDBJ databases">
        <title>Description of a new species Pelosinus isolated from the bottom sediments of Lake Baikal.</title>
        <authorList>
            <person name="Zakharyuk A."/>
        </authorList>
    </citation>
    <scope>NUCLEOTIDE SEQUENCE</scope>
    <source>
        <strain evidence="1">Bkl1</strain>
    </source>
</reference>
<dbReference type="RefSeq" id="WP_229535781.1">
    <property type="nucleotide sequence ID" value="NZ_JAJHJB010000021.1"/>
</dbReference>
<evidence type="ECO:0000313" key="2">
    <source>
        <dbReference type="Proteomes" id="UP001165492"/>
    </source>
</evidence>
<gene>
    <name evidence="1" type="ORF">LMF89_15000</name>
</gene>
<accession>A0ABS8HU13</accession>
<keyword evidence="2" id="KW-1185">Reference proteome</keyword>
<sequence>MENKLKQERADADENLVGAVNLHKSKDICPKEAMLNGYLNHKTTLLRFY</sequence>
<dbReference type="EMBL" id="JAJHJB010000021">
    <property type="protein sequence ID" value="MCC5466655.1"/>
    <property type="molecule type" value="Genomic_DNA"/>
</dbReference>
<protein>
    <submittedName>
        <fullName evidence="1">Uncharacterized protein</fullName>
    </submittedName>
</protein>
<name>A0ABS8HU13_9FIRM</name>
<comment type="caution">
    <text evidence="1">The sequence shown here is derived from an EMBL/GenBank/DDBJ whole genome shotgun (WGS) entry which is preliminary data.</text>
</comment>
<evidence type="ECO:0000313" key="1">
    <source>
        <dbReference type="EMBL" id="MCC5466655.1"/>
    </source>
</evidence>
<organism evidence="1 2">
    <name type="scientific">Pelosinus baikalensis</name>
    <dbReference type="NCBI Taxonomy" id="2892015"/>
    <lineage>
        <taxon>Bacteria</taxon>
        <taxon>Bacillati</taxon>
        <taxon>Bacillota</taxon>
        <taxon>Negativicutes</taxon>
        <taxon>Selenomonadales</taxon>
        <taxon>Sporomusaceae</taxon>
        <taxon>Pelosinus</taxon>
    </lineage>
</organism>
<dbReference type="Proteomes" id="UP001165492">
    <property type="component" value="Unassembled WGS sequence"/>
</dbReference>
<proteinExistence type="predicted"/>